<dbReference type="GO" id="GO:0009055">
    <property type="term" value="F:electron transfer activity"/>
    <property type="evidence" value="ECO:0007669"/>
    <property type="project" value="InterPro"/>
</dbReference>
<dbReference type="CDD" id="cd00200">
    <property type="entry name" value="WD40"/>
    <property type="match status" value="1"/>
</dbReference>
<dbReference type="InterPro" id="IPR015943">
    <property type="entry name" value="WD40/YVTN_repeat-like_dom_sf"/>
</dbReference>
<dbReference type="RefSeq" id="WP_194536939.1">
    <property type="nucleotide sequence ID" value="NZ_JACEFB010000002.1"/>
</dbReference>
<keyword evidence="2" id="KW-0677">Repeat</keyword>
<accession>A0A7V8VCN1</accession>
<evidence type="ECO:0000256" key="2">
    <source>
        <dbReference type="ARBA" id="ARBA00022737"/>
    </source>
</evidence>
<feature type="repeat" description="WD" evidence="3">
    <location>
        <begin position="674"/>
        <end position="715"/>
    </location>
</feature>
<dbReference type="PROSITE" id="PS00678">
    <property type="entry name" value="WD_REPEATS_1"/>
    <property type="match status" value="1"/>
</dbReference>
<dbReference type="Gene3D" id="2.130.10.10">
    <property type="entry name" value="YVTN repeat-like/Quinoprotein amine dehydrogenase"/>
    <property type="match status" value="2"/>
</dbReference>
<dbReference type="InterPro" id="IPR020472">
    <property type="entry name" value="WD40_PAC1"/>
</dbReference>
<dbReference type="InterPro" id="IPR011429">
    <property type="entry name" value="Cyt_c_Planctomycete-type"/>
</dbReference>
<dbReference type="AlphaFoldDB" id="A0A7V8VCN1"/>
<dbReference type="PROSITE" id="PS50082">
    <property type="entry name" value="WD_REPEATS_2"/>
    <property type="match status" value="5"/>
</dbReference>
<dbReference type="EMBL" id="JACEFB010000002">
    <property type="protein sequence ID" value="MBA2225521.1"/>
    <property type="molecule type" value="Genomic_DNA"/>
</dbReference>
<feature type="domain" description="Cytochrome C Planctomycete-type" evidence="4">
    <location>
        <begin position="51"/>
        <end position="103"/>
    </location>
</feature>
<dbReference type="InterPro" id="IPR019775">
    <property type="entry name" value="WD40_repeat_CS"/>
</dbReference>
<reference evidence="5 6" key="1">
    <citation type="submission" date="2020-07" db="EMBL/GenBank/DDBJ databases">
        <title>Thermogemmata thermophila gen. nov., sp. nov., a novel moderate thermophilic planctomycete from a Kamchatka hot spring.</title>
        <authorList>
            <person name="Elcheninov A.G."/>
            <person name="Podosokorskaya O.A."/>
            <person name="Kovaleva O.L."/>
            <person name="Novikov A."/>
            <person name="Bonch-Osmolovskaya E.A."/>
            <person name="Toshchakov S.V."/>
            <person name="Kublanov I.V."/>
        </authorList>
    </citation>
    <scope>NUCLEOTIDE SEQUENCE [LARGE SCALE GENOMIC DNA]</scope>
    <source>
        <strain evidence="5 6">2918</strain>
    </source>
</reference>
<name>A0A7V8VCN1_9BACT</name>
<dbReference type="SUPFAM" id="SSF50978">
    <property type="entry name" value="WD40 repeat-like"/>
    <property type="match status" value="1"/>
</dbReference>
<dbReference type="PANTHER" id="PTHR19879">
    <property type="entry name" value="TRANSCRIPTION INITIATION FACTOR TFIID"/>
    <property type="match status" value="1"/>
</dbReference>
<feature type="repeat" description="WD" evidence="3">
    <location>
        <begin position="632"/>
        <end position="673"/>
    </location>
</feature>
<organism evidence="5 6">
    <name type="scientific">Thermogemmata fonticola</name>
    <dbReference type="NCBI Taxonomy" id="2755323"/>
    <lineage>
        <taxon>Bacteria</taxon>
        <taxon>Pseudomonadati</taxon>
        <taxon>Planctomycetota</taxon>
        <taxon>Planctomycetia</taxon>
        <taxon>Gemmatales</taxon>
        <taxon>Gemmataceae</taxon>
        <taxon>Thermogemmata</taxon>
    </lineage>
</organism>
<keyword evidence="1 3" id="KW-0853">WD repeat</keyword>
<evidence type="ECO:0000313" key="5">
    <source>
        <dbReference type="EMBL" id="MBA2225521.1"/>
    </source>
</evidence>
<keyword evidence="6" id="KW-1185">Reference proteome</keyword>
<feature type="repeat" description="WD" evidence="3">
    <location>
        <begin position="763"/>
        <end position="788"/>
    </location>
</feature>
<evidence type="ECO:0000259" key="4">
    <source>
        <dbReference type="Pfam" id="PF07635"/>
    </source>
</evidence>
<evidence type="ECO:0000313" key="6">
    <source>
        <dbReference type="Proteomes" id="UP000542342"/>
    </source>
</evidence>
<dbReference type="Pfam" id="PF00400">
    <property type="entry name" value="WD40"/>
    <property type="match status" value="4"/>
</dbReference>
<dbReference type="PRINTS" id="PR00320">
    <property type="entry name" value="GPROTEINBRPT"/>
</dbReference>
<dbReference type="SMART" id="SM00320">
    <property type="entry name" value="WD40"/>
    <property type="match status" value="6"/>
</dbReference>
<dbReference type="PANTHER" id="PTHR19879:SF9">
    <property type="entry name" value="TRANSCRIPTION INITIATION FACTOR TFIID SUBUNIT 5"/>
    <property type="match status" value="1"/>
</dbReference>
<dbReference type="InterPro" id="IPR036909">
    <property type="entry name" value="Cyt_c-like_dom_sf"/>
</dbReference>
<feature type="repeat" description="WD" evidence="3">
    <location>
        <begin position="590"/>
        <end position="631"/>
    </location>
</feature>
<dbReference type="PROSITE" id="PS50294">
    <property type="entry name" value="WD_REPEATS_REGION"/>
    <property type="match status" value="3"/>
</dbReference>
<comment type="caution">
    <text evidence="5">The sequence shown here is derived from an EMBL/GenBank/DDBJ whole genome shotgun (WGS) entry which is preliminary data.</text>
</comment>
<dbReference type="Proteomes" id="UP000542342">
    <property type="component" value="Unassembled WGS sequence"/>
</dbReference>
<evidence type="ECO:0000256" key="1">
    <source>
        <dbReference type="ARBA" id="ARBA00022574"/>
    </source>
</evidence>
<dbReference type="Pfam" id="PF07635">
    <property type="entry name" value="PSCyt1"/>
    <property type="match status" value="1"/>
</dbReference>
<sequence length="896" mass="99087">MSRLWRVIVIGVSLGGGLVTPVGSLGAAEPDSSPENIRLAEQVQTILRTHCYRCHGQDGTVEGGVNYITDLGKLLARKKIIPGKLEESRLWRRLEDGTMPPPEEHPRPSAQDLAIIRRWITQGAPLPASAVTASRKPITSAEVHNLILADLERLEPRARRFQRFFTFHHLYNAGLSQDELQTYRNALNKLVNSLSWGSKIMNPVPLDEAKTVFRIDLRWYQWDATIWNRILQEYPYGILEDTTAARVLSTFTLARMPCVRGDWFIATASRAPLYYDVLQLPVSLTELERLIRVDAARNIQQERVIRLAFNGSGVSRFNRILERHDSAHGMYWRTYDFDEPPANLANRLEGTLVPDPRNVFAFPLGPAGLAENPFRHAGGEAIFALPNGLHAFFIANANNARLDKAPVNIVSDPRRPDRAVEAGVSCMSCHVTGIMPKADQMRDHLEKNPKAFTRREAELIRALYPGKEAALKVMHEDMKRFAEAVAQTGARVARQEAVSTVTLKYEADLDIELAAAEAGLTVARFREGVAQSPVLRRHFGSLLPPGGTITRQIWVQAFGDLIRELQLGTLFVASLNGPSNEDNTGELDPLESLAGTAHQMVFFPEGRRAVVAAADRSVRLWDVEGRRDVKRLVGHTASVWSVAMPPDGKYALSGGMDGVARLWDLATGLEMQRYTEHSGLVSAVALHPSQPWAYSGSYDGSLAAWRFRDGSELWRREGLGYITALAADPTGERLLVAAGRFLLLLDAKTGEERGRHGPFPAPVSAVAVSPDGRWYAAGFDDGTIRLWKHGQPAAIATLTGHSGPIRALALKDGGRWLLSGGADRTVRLWDTAERQQPQVALWKQHAAPISGVAFLSNGTQVLAGDQSLSIHFWRVDSFFAKPDPNTPPERIPLIRD</sequence>
<proteinExistence type="predicted"/>
<evidence type="ECO:0000256" key="3">
    <source>
        <dbReference type="PROSITE-ProRule" id="PRU00221"/>
    </source>
</evidence>
<gene>
    <name evidence="5" type="ORF">H0921_05015</name>
</gene>
<dbReference type="InterPro" id="IPR036322">
    <property type="entry name" value="WD40_repeat_dom_sf"/>
</dbReference>
<dbReference type="InterPro" id="IPR001680">
    <property type="entry name" value="WD40_rpt"/>
</dbReference>
<dbReference type="SUPFAM" id="SSF46626">
    <property type="entry name" value="Cytochrome c"/>
    <property type="match status" value="1"/>
</dbReference>
<feature type="repeat" description="WD" evidence="3">
    <location>
        <begin position="798"/>
        <end position="839"/>
    </location>
</feature>
<protein>
    <submittedName>
        <fullName evidence="5">WD40 repeat domain-containing protein</fullName>
    </submittedName>
</protein>
<dbReference type="GO" id="GO:0020037">
    <property type="term" value="F:heme binding"/>
    <property type="evidence" value="ECO:0007669"/>
    <property type="project" value="InterPro"/>
</dbReference>